<dbReference type="Gene3D" id="3.30.70.2520">
    <property type="match status" value="1"/>
</dbReference>
<dbReference type="Pfam" id="PF01565">
    <property type="entry name" value="FAD_binding_4"/>
    <property type="match status" value="1"/>
</dbReference>
<dbReference type="GO" id="GO:0016020">
    <property type="term" value="C:membrane"/>
    <property type="evidence" value="ECO:0007669"/>
    <property type="project" value="InterPro"/>
</dbReference>
<keyword evidence="1" id="KW-0560">Oxidoreductase</keyword>
<dbReference type="InterPro" id="IPR016166">
    <property type="entry name" value="FAD-bd_PCMH"/>
</dbReference>
<dbReference type="InterPro" id="IPR006094">
    <property type="entry name" value="Oxid_FAD_bind_N"/>
</dbReference>
<evidence type="ECO:0000313" key="4">
    <source>
        <dbReference type="Proteomes" id="UP000246722"/>
    </source>
</evidence>
<dbReference type="PANTHER" id="PTHR43762">
    <property type="entry name" value="L-GULONOLACTONE OXIDASE"/>
    <property type="match status" value="1"/>
</dbReference>
<dbReference type="PIRSF" id="PIRSF000136">
    <property type="entry name" value="LGO_GLO"/>
    <property type="match status" value="1"/>
</dbReference>
<dbReference type="SUPFAM" id="SSF56176">
    <property type="entry name" value="FAD-binding/transporter-associated domain-like"/>
    <property type="match status" value="1"/>
</dbReference>
<dbReference type="Gene3D" id="1.10.45.10">
    <property type="entry name" value="Vanillyl-alcohol Oxidase, Chain A, domain 4"/>
    <property type="match status" value="1"/>
</dbReference>
<dbReference type="PROSITE" id="PS51387">
    <property type="entry name" value="FAD_PCMH"/>
    <property type="match status" value="1"/>
</dbReference>
<dbReference type="OrthoDB" id="9800184at2"/>
<feature type="domain" description="FAD-binding PCMH-type" evidence="2">
    <location>
        <begin position="15"/>
        <end position="184"/>
    </location>
</feature>
<evidence type="ECO:0000259" key="2">
    <source>
        <dbReference type="PROSITE" id="PS51387"/>
    </source>
</evidence>
<dbReference type="Pfam" id="PF04030">
    <property type="entry name" value="ALO"/>
    <property type="match status" value="1"/>
</dbReference>
<dbReference type="InterPro" id="IPR016171">
    <property type="entry name" value="Vanillyl_alc_oxidase_C-sub2"/>
</dbReference>
<sequence>MTASGARWQNWSRSESVVPARVERPTSAGAVQRAVLAAGRAGMRIKAVGAGHSFSGIALSPGVQLDLAFSGVIDVDEARGRVTLAAGTHLHQLPSLLKPYGLALENMGDVDRQTLAGATSTGTHGTGAAFRGLTDQIVGVTLVTGDGSLLRVSATENAELLPAVRLGLGALGILVDLTLQCVPAYLLHAVETPEPLDAVLAAFGERSAAVDHFEFYWFPHTDTALTKTNTRLPADAARQPLGRFSRWVDDELLANGVYRVTCAAGTVLRPLVPPVNRLADRLTSHRDFTDLSHRVFVTHRTVRFHEMEYALPLEQVPEALREVRALIDKRGWRISFPLEVRSAAADDIWLSTGQGRATGYIAVHKYYRENPREYFAAVEAIMRAHDGRPHWGKMHNLDADSLRAVYPHFDDFLAVRDRLDPERRFANRYLERVLGR</sequence>
<dbReference type="Proteomes" id="UP000246722">
    <property type="component" value="Unassembled WGS sequence"/>
</dbReference>
<dbReference type="Gene3D" id="3.30.43.10">
    <property type="entry name" value="Uridine Diphospho-n-acetylenolpyruvylglucosamine Reductase, domain 2"/>
    <property type="match status" value="1"/>
</dbReference>
<evidence type="ECO:0000313" key="3">
    <source>
        <dbReference type="EMBL" id="PXA68093.1"/>
    </source>
</evidence>
<dbReference type="InterPro" id="IPR010031">
    <property type="entry name" value="FAD_lactone_oxidase-like"/>
</dbReference>
<dbReference type="GO" id="GO:0071949">
    <property type="term" value="F:FAD binding"/>
    <property type="evidence" value="ECO:0007669"/>
    <property type="project" value="InterPro"/>
</dbReference>
<dbReference type="Gene3D" id="3.30.465.10">
    <property type="match status" value="1"/>
</dbReference>
<accession>A0A317ZSL8</accession>
<proteinExistence type="predicted"/>
<organism evidence="3 4">
    <name type="scientific">Cryobacterium arcticum</name>
    <dbReference type="NCBI Taxonomy" id="670052"/>
    <lineage>
        <taxon>Bacteria</taxon>
        <taxon>Bacillati</taxon>
        <taxon>Actinomycetota</taxon>
        <taxon>Actinomycetes</taxon>
        <taxon>Micrococcales</taxon>
        <taxon>Microbacteriaceae</taxon>
        <taxon>Cryobacterium</taxon>
    </lineage>
</organism>
<reference evidence="3 4" key="1">
    <citation type="submission" date="2018-05" db="EMBL/GenBank/DDBJ databases">
        <title>Genetic diversity of glacier-inhabiting Cryobacterium bacteria in China and description of Cryobacterium mengkeensis sp. nov. and Arthrobacter glacialis sp. nov.</title>
        <authorList>
            <person name="Liu Q."/>
            <person name="Xin Y.-H."/>
        </authorList>
    </citation>
    <scope>NUCLEOTIDE SEQUENCE [LARGE SCALE GENOMIC DNA]</scope>
    <source>
        <strain evidence="3 4">SK-1</strain>
    </source>
</reference>
<keyword evidence="4" id="KW-1185">Reference proteome</keyword>
<comment type="caution">
    <text evidence="3">The sequence shown here is derived from an EMBL/GenBank/DDBJ whole genome shotgun (WGS) entry which is preliminary data.</text>
</comment>
<dbReference type="InterPro" id="IPR036318">
    <property type="entry name" value="FAD-bd_PCMH-like_sf"/>
</dbReference>
<dbReference type="EMBL" id="QHLY01000012">
    <property type="protein sequence ID" value="PXA68093.1"/>
    <property type="molecule type" value="Genomic_DNA"/>
</dbReference>
<evidence type="ECO:0000256" key="1">
    <source>
        <dbReference type="ARBA" id="ARBA00023002"/>
    </source>
</evidence>
<dbReference type="NCBIfam" id="TIGR01679">
    <property type="entry name" value="bact_FAD_ox"/>
    <property type="match status" value="1"/>
</dbReference>
<dbReference type="RefSeq" id="WP_110127764.1">
    <property type="nucleotide sequence ID" value="NZ_QHLY01000012.1"/>
</dbReference>
<name>A0A317ZSL8_9MICO</name>
<dbReference type="InterPro" id="IPR016169">
    <property type="entry name" value="FAD-bd_PCMH_sub2"/>
</dbReference>
<dbReference type="GO" id="GO:0003885">
    <property type="term" value="F:D-arabinono-1,4-lactone oxidase activity"/>
    <property type="evidence" value="ECO:0007669"/>
    <property type="project" value="InterPro"/>
</dbReference>
<gene>
    <name evidence="3" type="ORF">CTB96_15750</name>
</gene>
<dbReference type="InterPro" id="IPR016167">
    <property type="entry name" value="FAD-bd_PCMH_sub1"/>
</dbReference>
<protein>
    <submittedName>
        <fullName evidence="3">FAD-linked oxidoreductase</fullName>
    </submittedName>
</protein>
<dbReference type="AlphaFoldDB" id="A0A317ZSL8"/>
<dbReference type="PANTHER" id="PTHR43762:SF1">
    <property type="entry name" value="D-ARABINONO-1,4-LACTONE OXIDASE"/>
    <property type="match status" value="1"/>
</dbReference>
<dbReference type="InterPro" id="IPR007173">
    <property type="entry name" value="ALO_C"/>
</dbReference>